<name>A0A6S6YYX1_9BURK</name>
<dbReference type="PANTHER" id="PTHR48111:SF1">
    <property type="entry name" value="TWO-COMPONENT RESPONSE REGULATOR ORR33"/>
    <property type="match status" value="1"/>
</dbReference>
<sequence>MGQQACLPVVVLLLGQPSDEGPALAADSNWIWEALNSTNIFFRCCTTVGQLFAWLAKEHDTIVILDSGTIDNMDGLTLCTLLRPIFKAGLVLLVRGGSNERIQGLNAGADICLSDPLDGPELTAVLHALYRRTAFAQGTPAPALPHPDASFLSPLHNGDASCDPTKEGDWILADQGWALRTPNHQIVRLTTAEREFLTQLFASPDHLFLRSNQDQGGAADLISKRKLDVVVSRLRVKVGNAGHPLPLHTCRGMGYQFSGRVLIAELNSFPHRLGHSGSEVDRVTFS</sequence>
<dbReference type="InterPro" id="IPR036388">
    <property type="entry name" value="WH-like_DNA-bd_sf"/>
</dbReference>
<protein>
    <recommendedName>
        <fullName evidence="6">OmpR/PhoB-type domain-containing protein</fullName>
    </recommendedName>
</protein>
<evidence type="ECO:0000259" key="6">
    <source>
        <dbReference type="SMART" id="SM00862"/>
    </source>
</evidence>
<dbReference type="InterPro" id="IPR011006">
    <property type="entry name" value="CheY-like_superfamily"/>
</dbReference>
<evidence type="ECO:0000313" key="8">
    <source>
        <dbReference type="Proteomes" id="UP000494108"/>
    </source>
</evidence>
<dbReference type="SUPFAM" id="SSF52172">
    <property type="entry name" value="CheY-like"/>
    <property type="match status" value="1"/>
</dbReference>
<keyword evidence="4" id="KW-0238">DNA-binding</keyword>
<dbReference type="PANTHER" id="PTHR48111">
    <property type="entry name" value="REGULATOR OF RPOS"/>
    <property type="match status" value="1"/>
</dbReference>
<dbReference type="GO" id="GO:0005829">
    <property type="term" value="C:cytosol"/>
    <property type="evidence" value="ECO:0007669"/>
    <property type="project" value="TreeGrafter"/>
</dbReference>
<feature type="domain" description="OmpR/PhoB-type" evidence="6">
    <location>
        <begin position="184"/>
        <end position="257"/>
    </location>
</feature>
<evidence type="ECO:0000256" key="2">
    <source>
        <dbReference type="ARBA" id="ARBA00023012"/>
    </source>
</evidence>
<dbReference type="InterPro" id="IPR039420">
    <property type="entry name" value="WalR-like"/>
</dbReference>
<dbReference type="Gene3D" id="1.10.10.10">
    <property type="entry name" value="Winged helix-like DNA-binding domain superfamily/Winged helix DNA-binding domain"/>
    <property type="match status" value="1"/>
</dbReference>
<keyword evidence="5" id="KW-0804">Transcription</keyword>
<evidence type="ECO:0000256" key="4">
    <source>
        <dbReference type="ARBA" id="ARBA00023125"/>
    </source>
</evidence>
<keyword evidence="8" id="KW-1185">Reference proteome</keyword>
<keyword evidence="3" id="KW-0805">Transcription regulation</keyword>
<dbReference type="GO" id="GO:0000156">
    <property type="term" value="F:phosphorelay response regulator activity"/>
    <property type="evidence" value="ECO:0007669"/>
    <property type="project" value="TreeGrafter"/>
</dbReference>
<accession>A0A6S6YYX1</accession>
<dbReference type="GO" id="GO:0000976">
    <property type="term" value="F:transcription cis-regulatory region binding"/>
    <property type="evidence" value="ECO:0007669"/>
    <property type="project" value="TreeGrafter"/>
</dbReference>
<reference evidence="7 8" key="1">
    <citation type="submission" date="2020-04" db="EMBL/GenBank/DDBJ databases">
        <authorList>
            <person name="De Canck E."/>
        </authorList>
    </citation>
    <scope>NUCLEOTIDE SEQUENCE [LARGE SCALE GENOMIC DNA]</scope>
    <source>
        <strain evidence="7 8">LMG 3431</strain>
    </source>
</reference>
<dbReference type="InterPro" id="IPR001867">
    <property type="entry name" value="OmpR/PhoB-type_DNA-bd"/>
</dbReference>
<dbReference type="GO" id="GO:0032993">
    <property type="term" value="C:protein-DNA complex"/>
    <property type="evidence" value="ECO:0007669"/>
    <property type="project" value="TreeGrafter"/>
</dbReference>
<evidence type="ECO:0000256" key="3">
    <source>
        <dbReference type="ARBA" id="ARBA00023015"/>
    </source>
</evidence>
<dbReference type="SUPFAM" id="SSF46894">
    <property type="entry name" value="C-terminal effector domain of the bipartite response regulators"/>
    <property type="match status" value="1"/>
</dbReference>
<dbReference type="RefSeq" id="WP_175175258.1">
    <property type="nucleotide sequence ID" value="NZ_CADIJX010000003.1"/>
</dbReference>
<dbReference type="Proteomes" id="UP000494108">
    <property type="component" value="Unassembled WGS sequence"/>
</dbReference>
<dbReference type="EMBL" id="CADIJX010000003">
    <property type="protein sequence ID" value="CAB3653821.1"/>
    <property type="molecule type" value="Genomic_DNA"/>
</dbReference>
<organism evidence="7 8">
    <name type="scientific">Achromobacter pestifer</name>
    <dbReference type="NCBI Taxonomy" id="1353889"/>
    <lineage>
        <taxon>Bacteria</taxon>
        <taxon>Pseudomonadati</taxon>
        <taxon>Pseudomonadota</taxon>
        <taxon>Betaproteobacteria</taxon>
        <taxon>Burkholderiales</taxon>
        <taxon>Alcaligenaceae</taxon>
        <taxon>Achromobacter</taxon>
    </lineage>
</organism>
<evidence type="ECO:0000256" key="5">
    <source>
        <dbReference type="ARBA" id="ARBA00023163"/>
    </source>
</evidence>
<evidence type="ECO:0000313" key="7">
    <source>
        <dbReference type="EMBL" id="CAB3653821.1"/>
    </source>
</evidence>
<dbReference type="SMART" id="SM00862">
    <property type="entry name" value="Trans_reg_C"/>
    <property type="match status" value="1"/>
</dbReference>
<dbReference type="Pfam" id="PF00486">
    <property type="entry name" value="Trans_reg_C"/>
    <property type="match status" value="1"/>
</dbReference>
<dbReference type="InterPro" id="IPR016032">
    <property type="entry name" value="Sig_transdc_resp-reg_C-effctor"/>
</dbReference>
<evidence type="ECO:0000256" key="1">
    <source>
        <dbReference type="ARBA" id="ARBA00022553"/>
    </source>
</evidence>
<gene>
    <name evidence="7" type="ORF">LMG3431_02993</name>
</gene>
<keyword evidence="1" id="KW-0597">Phosphoprotein</keyword>
<keyword evidence="2" id="KW-0902">Two-component regulatory system</keyword>
<dbReference type="AlphaFoldDB" id="A0A6S6YYX1"/>
<dbReference type="Gene3D" id="3.40.50.2300">
    <property type="match status" value="1"/>
</dbReference>
<dbReference type="GO" id="GO:0006355">
    <property type="term" value="P:regulation of DNA-templated transcription"/>
    <property type="evidence" value="ECO:0007669"/>
    <property type="project" value="InterPro"/>
</dbReference>
<proteinExistence type="predicted"/>